<feature type="compositionally biased region" description="Basic and acidic residues" evidence="1">
    <location>
        <begin position="238"/>
        <end position="248"/>
    </location>
</feature>
<proteinExistence type="predicted"/>
<evidence type="ECO:0000256" key="1">
    <source>
        <dbReference type="SAM" id="MobiDB-lite"/>
    </source>
</evidence>
<dbReference type="AlphaFoldDB" id="B8ILV9"/>
<accession>B8ILV9</accession>
<dbReference type="EMBL" id="CP001349">
    <property type="protein sequence ID" value="ACL62084.1"/>
    <property type="molecule type" value="Genomic_DNA"/>
</dbReference>
<name>B8ILV9_METNO</name>
<dbReference type="HOGENOM" id="CLU_1085063_0_0_5"/>
<protein>
    <submittedName>
        <fullName evidence="2">Uncharacterized protein</fullName>
    </submittedName>
</protein>
<feature type="region of interest" description="Disordered" evidence="1">
    <location>
        <begin position="214"/>
        <end position="256"/>
    </location>
</feature>
<dbReference type="Proteomes" id="UP000008207">
    <property type="component" value="Chromosome"/>
</dbReference>
<evidence type="ECO:0000313" key="2">
    <source>
        <dbReference type="EMBL" id="ACL62084.1"/>
    </source>
</evidence>
<dbReference type="KEGG" id="mno:Mnod_7345"/>
<dbReference type="eggNOG" id="ENOG502ZNSY">
    <property type="taxonomic scope" value="Bacteria"/>
</dbReference>
<dbReference type="STRING" id="460265.Mnod_7345"/>
<feature type="compositionally biased region" description="Basic residues" evidence="1">
    <location>
        <begin position="228"/>
        <end position="237"/>
    </location>
</feature>
<reference evidence="2 3" key="1">
    <citation type="submission" date="2009-01" db="EMBL/GenBank/DDBJ databases">
        <title>Complete sequence of chromosome of Methylobacterium nodulans ORS 2060.</title>
        <authorList>
            <consortium name="US DOE Joint Genome Institute"/>
            <person name="Lucas S."/>
            <person name="Copeland A."/>
            <person name="Lapidus A."/>
            <person name="Glavina del Rio T."/>
            <person name="Dalin E."/>
            <person name="Tice H."/>
            <person name="Bruce D."/>
            <person name="Goodwin L."/>
            <person name="Pitluck S."/>
            <person name="Sims D."/>
            <person name="Brettin T."/>
            <person name="Detter J.C."/>
            <person name="Han C."/>
            <person name="Larimer F."/>
            <person name="Land M."/>
            <person name="Hauser L."/>
            <person name="Kyrpides N."/>
            <person name="Ivanova N."/>
            <person name="Marx C.J."/>
            <person name="Richardson P."/>
        </authorList>
    </citation>
    <scope>NUCLEOTIDE SEQUENCE [LARGE SCALE GENOMIC DNA]</scope>
    <source>
        <strain evidence="3">LMG 21967 / CNCM I-2342 / ORS 2060</strain>
    </source>
</reference>
<keyword evidence="3" id="KW-1185">Reference proteome</keyword>
<gene>
    <name evidence="2" type="ordered locus">Mnod_7345</name>
</gene>
<organism evidence="2 3">
    <name type="scientific">Methylobacterium nodulans (strain LMG 21967 / CNCM I-2342 / ORS 2060)</name>
    <dbReference type="NCBI Taxonomy" id="460265"/>
    <lineage>
        <taxon>Bacteria</taxon>
        <taxon>Pseudomonadati</taxon>
        <taxon>Pseudomonadota</taxon>
        <taxon>Alphaproteobacteria</taxon>
        <taxon>Hyphomicrobiales</taxon>
        <taxon>Methylobacteriaceae</taxon>
        <taxon>Methylobacterium</taxon>
    </lineage>
</organism>
<sequence length="256" mass="28780">MVPGQRDLPAASENVRMAVGSVVDPWPNPDRDPFAEPERIQVTINRNTDLLEREFAHGRISEPAYLVGRVLQEAFERRAGPRGGSSPEGRDRVDQTVAHELTIALSIDDGRFVEMLIERLEQAVGSYGARFLHQVLAHGREFAEISRGLGRGDSRQAVAFVAERFRDLLEAIAEDWLAEQTFHGPDEGQIRGTPAAPAQPGEYFDAEGRATTKTGAFRVSDDHDGSRRFRPVWKRRRMEQQAHGELARRPAPKRRR</sequence>
<evidence type="ECO:0000313" key="3">
    <source>
        <dbReference type="Proteomes" id="UP000008207"/>
    </source>
</evidence>